<sequence length="348" mass="36873">MTQPVRLAIAGAGLIGRRHAAAISAVPGVVLQAIVDPSDAGRAFAREIGAPWYASLGHMLEHGDPAVRPDCVIVATPNRLHVENGLACVAAGIPALIEKPLASDLETAETLVAAGERAGVPLAVGHHRRHNPLIEAARQRLAAGDLGTIVAVHGMFWVMKPQDYFDTAWRREPGAGPLMINLIHDIDLLRHLVGEIVWVRALASNAVRGGAVEDTAAMLLRFESGALGSFSLSDTVVAPWSWELTAAENPAYPPTGQSCYFIGGTKASLQLPDGRVWSHPGAASWEAPLSTTTHPVGREDPLVRQIAQFARVVRGVEAPLVSAREGLATLRVIDALRRSAATDQAVTL</sequence>
<dbReference type="EMBL" id="LQZT01000048">
    <property type="protein sequence ID" value="OCW55971.1"/>
    <property type="molecule type" value="Genomic_DNA"/>
</dbReference>
<proteinExistence type="predicted"/>
<dbReference type="InterPro" id="IPR051450">
    <property type="entry name" value="Gfo/Idh/MocA_Oxidoreductases"/>
</dbReference>
<dbReference type="InterPro" id="IPR000683">
    <property type="entry name" value="Gfo/Idh/MocA-like_OxRdtase_N"/>
</dbReference>
<evidence type="ECO:0000259" key="1">
    <source>
        <dbReference type="Pfam" id="PF01408"/>
    </source>
</evidence>
<dbReference type="SUPFAM" id="SSF51735">
    <property type="entry name" value="NAD(P)-binding Rossmann-fold domains"/>
    <property type="match status" value="1"/>
</dbReference>
<reference evidence="3 4" key="1">
    <citation type="submission" date="2015-12" db="EMBL/GenBank/DDBJ databases">
        <authorList>
            <person name="Shamseldin A."/>
            <person name="Moawad H."/>
            <person name="Abd El-Rahim W.M."/>
            <person name="Sadowsky M.J."/>
        </authorList>
    </citation>
    <scope>NUCLEOTIDE SEQUENCE [LARGE SCALE GENOMIC DNA]</scope>
    <source>
        <strain evidence="3 4">JC234</strain>
    </source>
</reference>
<dbReference type="PANTHER" id="PTHR43377:SF8">
    <property type="entry name" value="BLR3664 PROTEIN"/>
    <property type="match status" value="1"/>
</dbReference>
<dbReference type="STRING" id="1480615.AWJ14_12165"/>
<feature type="domain" description="GFO/IDH/MocA-like oxidoreductase" evidence="2">
    <location>
        <begin position="135"/>
        <end position="257"/>
    </location>
</feature>
<keyword evidence="4" id="KW-1185">Reference proteome</keyword>
<dbReference type="Gene3D" id="3.30.360.10">
    <property type="entry name" value="Dihydrodipicolinate Reductase, domain 2"/>
    <property type="match status" value="1"/>
</dbReference>
<evidence type="ECO:0000313" key="3">
    <source>
        <dbReference type="EMBL" id="OCW55971.1"/>
    </source>
</evidence>
<dbReference type="SUPFAM" id="SSF55347">
    <property type="entry name" value="Glyceraldehyde-3-phosphate dehydrogenase-like, C-terminal domain"/>
    <property type="match status" value="1"/>
</dbReference>
<name>A0A1C1YQX8_9HYPH</name>
<evidence type="ECO:0000259" key="2">
    <source>
        <dbReference type="Pfam" id="PF22725"/>
    </source>
</evidence>
<comment type="caution">
    <text evidence="3">The sequence shown here is derived from an EMBL/GenBank/DDBJ whole genome shotgun (WGS) entry which is preliminary data.</text>
</comment>
<dbReference type="AlphaFoldDB" id="A0A1C1YQX8"/>
<evidence type="ECO:0000313" key="4">
    <source>
        <dbReference type="Proteomes" id="UP000094795"/>
    </source>
</evidence>
<dbReference type="InterPro" id="IPR036291">
    <property type="entry name" value="NAD(P)-bd_dom_sf"/>
</dbReference>
<dbReference type="RefSeq" id="WP_066183574.1">
    <property type="nucleotide sequence ID" value="NZ_LQZT01000048.1"/>
</dbReference>
<accession>A0A1C1YQX8</accession>
<feature type="domain" description="Gfo/Idh/MocA-like oxidoreductase N-terminal" evidence="1">
    <location>
        <begin position="6"/>
        <end position="126"/>
    </location>
</feature>
<gene>
    <name evidence="3" type="ORF">AWJ14_12165</name>
</gene>
<dbReference type="GO" id="GO:0000166">
    <property type="term" value="F:nucleotide binding"/>
    <property type="evidence" value="ECO:0007669"/>
    <property type="project" value="InterPro"/>
</dbReference>
<dbReference type="PANTHER" id="PTHR43377">
    <property type="entry name" value="BILIVERDIN REDUCTASE A"/>
    <property type="match status" value="1"/>
</dbReference>
<dbReference type="InterPro" id="IPR055170">
    <property type="entry name" value="GFO_IDH_MocA-like_dom"/>
</dbReference>
<dbReference type="Pfam" id="PF01408">
    <property type="entry name" value="GFO_IDH_MocA"/>
    <property type="match status" value="1"/>
</dbReference>
<dbReference type="Pfam" id="PF22725">
    <property type="entry name" value="GFO_IDH_MocA_C3"/>
    <property type="match status" value="1"/>
</dbReference>
<organism evidence="3 4">
    <name type="scientific">Hoeflea olei</name>
    <dbReference type="NCBI Taxonomy" id="1480615"/>
    <lineage>
        <taxon>Bacteria</taxon>
        <taxon>Pseudomonadati</taxon>
        <taxon>Pseudomonadota</taxon>
        <taxon>Alphaproteobacteria</taxon>
        <taxon>Hyphomicrobiales</taxon>
        <taxon>Rhizobiaceae</taxon>
        <taxon>Hoeflea</taxon>
    </lineage>
</organism>
<dbReference type="Gene3D" id="3.40.50.720">
    <property type="entry name" value="NAD(P)-binding Rossmann-like Domain"/>
    <property type="match status" value="1"/>
</dbReference>
<protein>
    <submittedName>
        <fullName evidence="3">Oxidoreductase</fullName>
    </submittedName>
</protein>
<dbReference type="OrthoDB" id="9792935at2"/>
<dbReference type="Proteomes" id="UP000094795">
    <property type="component" value="Unassembled WGS sequence"/>
</dbReference>